<sequence>MISRTGKSYSYSHTMHQFKQKLHCHQQFLLTSPHSCMIGIETRSRAKSSLAFLCECFELLCSPERTGRKEMKEGLQDLYLLRATNLSAAYRHTHPRTHTPAKRKRTL</sequence>
<evidence type="ECO:0000313" key="1">
    <source>
        <dbReference type="EMBL" id="LAA87844.1"/>
    </source>
</evidence>
<name>A0A2D4IUR7_MICLE</name>
<dbReference type="EMBL" id="IACK01129926">
    <property type="protein sequence ID" value="LAA87844.1"/>
    <property type="molecule type" value="Transcribed_RNA"/>
</dbReference>
<dbReference type="AlphaFoldDB" id="A0A2D4IUR7"/>
<proteinExistence type="predicted"/>
<protein>
    <submittedName>
        <fullName evidence="1">Uncharacterized protein</fullName>
    </submittedName>
</protein>
<reference evidence="1" key="2">
    <citation type="submission" date="2017-11" db="EMBL/GenBank/DDBJ databases">
        <title>Coralsnake Venomics: Analyses of Venom Gland Transcriptomes and Proteomes of Six Brazilian Taxa.</title>
        <authorList>
            <person name="Aird S.D."/>
            <person name="Jorge da Silva N."/>
            <person name="Qiu L."/>
            <person name="Villar-Briones A."/>
            <person name="Aparecida-Saddi V."/>
            <person name="Campos-Telles M.P."/>
            <person name="Grau M."/>
            <person name="Mikheyev A.S."/>
        </authorList>
    </citation>
    <scope>NUCLEOTIDE SEQUENCE</scope>
    <source>
        <tissue evidence="1">Venom_gland</tissue>
    </source>
</reference>
<accession>A0A2D4IUR7</accession>
<organism evidence="1">
    <name type="scientific">Micrurus lemniscatus lemniscatus</name>
    <dbReference type="NCBI Taxonomy" id="129467"/>
    <lineage>
        <taxon>Eukaryota</taxon>
        <taxon>Metazoa</taxon>
        <taxon>Chordata</taxon>
        <taxon>Craniata</taxon>
        <taxon>Vertebrata</taxon>
        <taxon>Euteleostomi</taxon>
        <taxon>Lepidosauria</taxon>
        <taxon>Squamata</taxon>
        <taxon>Bifurcata</taxon>
        <taxon>Unidentata</taxon>
        <taxon>Episquamata</taxon>
        <taxon>Toxicofera</taxon>
        <taxon>Serpentes</taxon>
        <taxon>Colubroidea</taxon>
        <taxon>Elapidae</taxon>
        <taxon>Elapinae</taxon>
        <taxon>Micrurus</taxon>
    </lineage>
</organism>
<reference evidence="1" key="1">
    <citation type="submission" date="2017-07" db="EMBL/GenBank/DDBJ databases">
        <authorList>
            <person name="Mikheyev A."/>
            <person name="Grau M."/>
        </authorList>
    </citation>
    <scope>NUCLEOTIDE SEQUENCE</scope>
    <source>
        <tissue evidence="1">Venom_gland</tissue>
    </source>
</reference>